<evidence type="ECO:0000313" key="1">
    <source>
        <dbReference type="EMBL" id="MDY3563396.1"/>
    </source>
</evidence>
<evidence type="ECO:0000313" key="2">
    <source>
        <dbReference type="Proteomes" id="UP001272242"/>
    </source>
</evidence>
<dbReference type="Proteomes" id="UP001272242">
    <property type="component" value="Unassembled WGS sequence"/>
</dbReference>
<proteinExistence type="predicted"/>
<name>A0ABU5FC55_9BACT</name>
<accession>A0ABU5FC55</accession>
<dbReference type="EMBL" id="JAXBLV010000237">
    <property type="protein sequence ID" value="MDY3563396.1"/>
    <property type="molecule type" value="Genomic_DNA"/>
</dbReference>
<protein>
    <submittedName>
        <fullName evidence="1">Uncharacterized protein</fullName>
    </submittedName>
</protein>
<gene>
    <name evidence="1" type="ORF">R5W23_004899</name>
</gene>
<sequence>MSLARRLRALADRIPPARPGTDLPTDPVAFARGLLSGDFGPNNLDQKHPDHTGWAVQALTFLGTLQPEHQAWLRDQRERHPYAYPDQLLLPASEEQIEAALDEIMRRG</sequence>
<dbReference type="RefSeq" id="WP_320689603.1">
    <property type="nucleotide sequence ID" value="NZ_JAXBLV010000237.1"/>
</dbReference>
<reference evidence="2" key="1">
    <citation type="journal article" date="2023" name="Mar. Drugs">
        <title>Gemmata algarum, a Novel Planctomycete Isolated from an Algal Mat, Displays Antimicrobial Activity.</title>
        <authorList>
            <person name="Kumar G."/>
            <person name="Kallscheuer N."/>
            <person name="Kashif M."/>
            <person name="Ahamad S."/>
            <person name="Jagadeeshwari U."/>
            <person name="Pannikurungottu S."/>
            <person name="Haufschild T."/>
            <person name="Kabuu M."/>
            <person name="Sasikala C."/>
            <person name="Jogler C."/>
            <person name="Ramana C."/>
        </authorList>
    </citation>
    <scope>NUCLEOTIDE SEQUENCE [LARGE SCALE GENOMIC DNA]</scope>
    <source>
        <strain evidence="2">JC673</strain>
    </source>
</reference>
<comment type="caution">
    <text evidence="1">The sequence shown here is derived from an EMBL/GenBank/DDBJ whole genome shotgun (WGS) entry which is preliminary data.</text>
</comment>
<keyword evidence="2" id="KW-1185">Reference proteome</keyword>
<organism evidence="1 2">
    <name type="scientific">Gemmata algarum</name>
    <dbReference type="NCBI Taxonomy" id="2975278"/>
    <lineage>
        <taxon>Bacteria</taxon>
        <taxon>Pseudomonadati</taxon>
        <taxon>Planctomycetota</taxon>
        <taxon>Planctomycetia</taxon>
        <taxon>Gemmatales</taxon>
        <taxon>Gemmataceae</taxon>
        <taxon>Gemmata</taxon>
    </lineage>
</organism>